<sequence>MEESVRVKHIKRKNIRKRREIQFHHDSSATAALETEICIKRYNSDYKASDSLHGPQRACAHVRVTSRVDYQPDICKLVVVGTEMHVSVCMIEVIRDLVGGWRMNGMRKRR</sequence>
<organism evidence="1 2">
    <name type="scientific">Ricinus communis</name>
    <name type="common">Castor bean</name>
    <dbReference type="NCBI Taxonomy" id="3988"/>
    <lineage>
        <taxon>Eukaryota</taxon>
        <taxon>Viridiplantae</taxon>
        <taxon>Streptophyta</taxon>
        <taxon>Embryophyta</taxon>
        <taxon>Tracheophyta</taxon>
        <taxon>Spermatophyta</taxon>
        <taxon>Magnoliopsida</taxon>
        <taxon>eudicotyledons</taxon>
        <taxon>Gunneridae</taxon>
        <taxon>Pentapetalae</taxon>
        <taxon>rosids</taxon>
        <taxon>fabids</taxon>
        <taxon>Malpighiales</taxon>
        <taxon>Euphorbiaceae</taxon>
        <taxon>Acalyphoideae</taxon>
        <taxon>Acalypheae</taxon>
        <taxon>Ricinus</taxon>
    </lineage>
</organism>
<gene>
    <name evidence="1" type="ORF">RCOM_0719280</name>
</gene>
<dbReference type="AlphaFoldDB" id="B9SBJ7"/>
<protein>
    <submittedName>
        <fullName evidence="1">Uncharacterized protein</fullName>
    </submittedName>
</protein>
<reference evidence="2" key="1">
    <citation type="journal article" date="2010" name="Nat. Biotechnol.">
        <title>Draft genome sequence of the oilseed species Ricinus communis.</title>
        <authorList>
            <person name="Chan A.P."/>
            <person name="Crabtree J."/>
            <person name="Zhao Q."/>
            <person name="Lorenzi H."/>
            <person name="Orvis J."/>
            <person name="Puiu D."/>
            <person name="Melake-Berhan A."/>
            <person name="Jones K.M."/>
            <person name="Redman J."/>
            <person name="Chen G."/>
            <person name="Cahoon E.B."/>
            <person name="Gedil M."/>
            <person name="Stanke M."/>
            <person name="Haas B.J."/>
            <person name="Wortman J.R."/>
            <person name="Fraser-Liggett C.M."/>
            <person name="Ravel J."/>
            <person name="Rabinowicz P.D."/>
        </authorList>
    </citation>
    <scope>NUCLEOTIDE SEQUENCE [LARGE SCALE GENOMIC DNA]</scope>
    <source>
        <strain evidence="2">cv. Hale</strain>
    </source>
</reference>
<name>B9SBJ7_RICCO</name>
<evidence type="ECO:0000313" key="2">
    <source>
        <dbReference type="Proteomes" id="UP000008311"/>
    </source>
</evidence>
<dbReference type="Proteomes" id="UP000008311">
    <property type="component" value="Unassembled WGS sequence"/>
</dbReference>
<accession>B9SBJ7</accession>
<keyword evidence="2" id="KW-1185">Reference proteome</keyword>
<proteinExistence type="predicted"/>
<dbReference type="InParanoid" id="B9SBJ7"/>
<dbReference type="EMBL" id="EQ973914">
    <property type="protein sequence ID" value="EEF39082.1"/>
    <property type="molecule type" value="Genomic_DNA"/>
</dbReference>
<evidence type="ECO:0000313" key="1">
    <source>
        <dbReference type="EMBL" id="EEF39082.1"/>
    </source>
</evidence>